<evidence type="ECO:0000256" key="10">
    <source>
        <dbReference type="ARBA" id="ARBA00022842"/>
    </source>
</evidence>
<evidence type="ECO:0000256" key="14">
    <source>
        <dbReference type="ARBA" id="ARBA00042949"/>
    </source>
</evidence>
<keyword evidence="10 16" id="KW-0460">Magnesium</keyword>
<comment type="subcellular location">
    <subcellularLocation>
        <location evidence="3">Membrane</location>
        <topology evidence="3">Single-pass membrane protein</topology>
    </subcellularLocation>
</comment>
<evidence type="ECO:0000256" key="2">
    <source>
        <dbReference type="ARBA" id="ARBA00001946"/>
    </source>
</evidence>
<dbReference type="GO" id="GO:0046872">
    <property type="term" value="F:metal ion binding"/>
    <property type="evidence" value="ECO:0007669"/>
    <property type="project" value="UniProtKB-KW"/>
</dbReference>
<keyword evidence="19" id="KW-1185">Reference proteome</keyword>
<evidence type="ECO:0000256" key="7">
    <source>
        <dbReference type="ARBA" id="ARBA00022692"/>
    </source>
</evidence>
<dbReference type="InterPro" id="IPR000760">
    <property type="entry name" value="Inositol_monophosphatase-like"/>
</dbReference>
<keyword evidence="11 17" id="KW-1133">Transmembrane helix</keyword>
<organism evidence="18 19">
    <name type="scientific">Anopheles minimus</name>
    <dbReference type="NCBI Taxonomy" id="112268"/>
    <lineage>
        <taxon>Eukaryota</taxon>
        <taxon>Metazoa</taxon>
        <taxon>Ecdysozoa</taxon>
        <taxon>Arthropoda</taxon>
        <taxon>Hexapoda</taxon>
        <taxon>Insecta</taxon>
        <taxon>Pterygota</taxon>
        <taxon>Neoptera</taxon>
        <taxon>Endopterygota</taxon>
        <taxon>Diptera</taxon>
        <taxon>Nematocera</taxon>
        <taxon>Culicoidea</taxon>
        <taxon>Culicidae</taxon>
        <taxon>Anophelinae</taxon>
        <taxon>Anopheles</taxon>
    </lineage>
</organism>
<dbReference type="STRING" id="112268.A0A182VR88"/>
<dbReference type="GO" id="GO:0046854">
    <property type="term" value="P:phosphatidylinositol phosphate biosynthetic process"/>
    <property type="evidence" value="ECO:0007669"/>
    <property type="project" value="InterPro"/>
</dbReference>
<evidence type="ECO:0000256" key="11">
    <source>
        <dbReference type="ARBA" id="ARBA00022989"/>
    </source>
</evidence>
<protein>
    <recommendedName>
        <fullName evidence="15">Putative inositol monophosphatase 3</fullName>
        <ecNumber evidence="6">3.1.3.25</ecNumber>
    </recommendedName>
    <alternativeName>
        <fullName evidence="14">Inositol-1(or 4)-monophosphatase 3</fullName>
    </alternativeName>
    <alternativeName>
        <fullName evidence="13">Myo-inositol monophosphatase A3</fullName>
    </alternativeName>
</protein>
<dbReference type="Gene3D" id="3.30.540.10">
    <property type="entry name" value="Fructose-1,6-Bisphosphatase, subunit A, domain 1"/>
    <property type="match status" value="1"/>
</dbReference>
<feature type="binding site" evidence="16">
    <location>
        <position position="165"/>
    </location>
    <ligand>
        <name>Mg(2+)</name>
        <dbReference type="ChEBI" id="CHEBI:18420"/>
        <label>1</label>
        <note>catalytic</note>
    </ligand>
</feature>
<proteinExistence type="inferred from homology"/>
<dbReference type="PANTHER" id="PTHR43028:SF4">
    <property type="entry name" value="INOSITOL MONOPHOSPHATASE 3"/>
    <property type="match status" value="1"/>
</dbReference>
<dbReference type="VEuPathDB" id="VectorBase:AMIN000573"/>
<feature type="binding site" evidence="16">
    <location>
        <position position="121"/>
    </location>
    <ligand>
        <name>Mg(2+)</name>
        <dbReference type="ChEBI" id="CHEBI:18420"/>
        <label>1</label>
        <note>catalytic</note>
    </ligand>
</feature>
<dbReference type="Pfam" id="PF00459">
    <property type="entry name" value="Inositol_P"/>
    <property type="match status" value="1"/>
</dbReference>
<dbReference type="CDD" id="cd01640">
    <property type="entry name" value="IPPase"/>
    <property type="match status" value="1"/>
</dbReference>
<dbReference type="InterPro" id="IPR020550">
    <property type="entry name" value="Inositol_monophosphatase_CS"/>
</dbReference>
<evidence type="ECO:0000256" key="15">
    <source>
        <dbReference type="ARBA" id="ARBA00074068"/>
    </source>
</evidence>
<feature type="transmembrane region" description="Helical" evidence="17">
    <location>
        <begin position="12"/>
        <end position="29"/>
    </location>
</feature>
<evidence type="ECO:0000256" key="8">
    <source>
        <dbReference type="ARBA" id="ARBA00022723"/>
    </source>
</evidence>
<comment type="pathway">
    <text evidence="4">Polyol metabolism; myo-inositol biosynthesis; myo-inositol from D-glucose 6-phosphate: step 2/2.</text>
</comment>
<dbReference type="SUPFAM" id="SSF56655">
    <property type="entry name" value="Carbohydrate phosphatase"/>
    <property type="match status" value="1"/>
</dbReference>
<evidence type="ECO:0000313" key="19">
    <source>
        <dbReference type="Proteomes" id="UP000075920"/>
    </source>
</evidence>
<keyword evidence="8 16" id="KW-0479">Metal-binding</keyword>
<dbReference type="EnsemblMetazoa" id="AMIN000573-RA">
    <property type="protein sequence ID" value="AMIN000573-PA"/>
    <property type="gene ID" value="AMIN000573"/>
</dbReference>
<evidence type="ECO:0000256" key="3">
    <source>
        <dbReference type="ARBA" id="ARBA00004167"/>
    </source>
</evidence>
<reference evidence="18" key="2">
    <citation type="submission" date="2020-05" db="UniProtKB">
        <authorList>
            <consortium name="EnsemblMetazoa"/>
        </authorList>
    </citation>
    <scope>IDENTIFICATION</scope>
    <source>
        <strain evidence="18">MINIMUS1</strain>
    </source>
</reference>
<evidence type="ECO:0000256" key="17">
    <source>
        <dbReference type="SAM" id="Phobius"/>
    </source>
</evidence>
<dbReference type="GO" id="GO:0005794">
    <property type="term" value="C:Golgi apparatus"/>
    <property type="evidence" value="ECO:0007669"/>
    <property type="project" value="UniProtKB-ARBA"/>
</dbReference>
<accession>A0A182VR88</accession>
<evidence type="ECO:0000256" key="5">
    <source>
        <dbReference type="ARBA" id="ARBA00009759"/>
    </source>
</evidence>
<keyword evidence="12 17" id="KW-0472">Membrane</keyword>
<feature type="binding site" evidence="16">
    <location>
        <position position="286"/>
    </location>
    <ligand>
        <name>Mg(2+)</name>
        <dbReference type="ChEBI" id="CHEBI:18420"/>
        <label>1</label>
        <note>catalytic</note>
    </ligand>
</feature>
<evidence type="ECO:0000256" key="4">
    <source>
        <dbReference type="ARBA" id="ARBA00005152"/>
    </source>
</evidence>
<dbReference type="GO" id="GO:0008254">
    <property type="term" value="F:3'-nucleotidase activity"/>
    <property type="evidence" value="ECO:0007669"/>
    <property type="project" value="TreeGrafter"/>
</dbReference>
<dbReference type="PANTHER" id="PTHR43028">
    <property type="entry name" value="3'(2'),5'-BISPHOSPHATE NUCLEOTIDASE 1"/>
    <property type="match status" value="1"/>
</dbReference>
<evidence type="ECO:0000313" key="18">
    <source>
        <dbReference type="EnsemblMetazoa" id="AMIN000573-PA"/>
    </source>
</evidence>
<sequence length="347" mass="38364">MNLGRSIRINKCGVVILGVLFMCILYYLWNSSNGTNGASYAFSKNPNEINLRKLLIGSIQAAQHGGFEVVAVSKTRDLHEQSKGKTKEGANNPVTDADYRSNCVMKNGLLRIFPKLKVISEEDDRQEQCAEVQLFDLDPTVLPESVTVPDERVSIDDVDVWIDPLDATQEYTERLHEYVTTMVCVAVKGVPTIGIIHNPFTMKTTWAWRDRALSESLANLKHDADVKHPTIIVSRSHAGAVKEQSKQFFGENAQVISAGGAGFKVLQVIQNNATAYLHTTHIKKWDICAGDAILGAIGGRMSDLHNENIAYHRDTPSLNPNGLLAAALSATHEAYIKRIVESNHFVR</sequence>
<dbReference type="FunFam" id="3.30.540.10:FF:000012">
    <property type="entry name" value="Blast:Putative inositol monophosphatase 3"/>
    <property type="match status" value="1"/>
</dbReference>
<dbReference type="GO" id="GO:0016020">
    <property type="term" value="C:membrane"/>
    <property type="evidence" value="ECO:0007669"/>
    <property type="project" value="UniProtKB-SubCell"/>
</dbReference>
<keyword evidence="7 17" id="KW-0812">Transmembrane</keyword>
<evidence type="ECO:0000256" key="16">
    <source>
        <dbReference type="PIRSR" id="PIRSR600760-2"/>
    </source>
</evidence>
<dbReference type="Proteomes" id="UP000075920">
    <property type="component" value="Unassembled WGS sequence"/>
</dbReference>
<feature type="binding site" evidence="16">
    <location>
        <position position="163"/>
    </location>
    <ligand>
        <name>Mg(2+)</name>
        <dbReference type="ChEBI" id="CHEBI:18420"/>
        <label>1</label>
        <note>catalytic</note>
    </ligand>
</feature>
<dbReference type="FunFam" id="3.40.190.80:FF:000007">
    <property type="entry name" value="Blast:Putative inositol monophosphatase 3"/>
    <property type="match status" value="1"/>
</dbReference>
<keyword evidence="9" id="KW-0378">Hydrolase</keyword>
<reference evidence="19" key="1">
    <citation type="submission" date="2013-03" db="EMBL/GenBank/DDBJ databases">
        <title>The Genome Sequence of Anopheles minimus MINIMUS1.</title>
        <authorList>
            <consortium name="The Broad Institute Genomics Platform"/>
            <person name="Neafsey D.E."/>
            <person name="Walton C."/>
            <person name="Walker B."/>
            <person name="Young S.K."/>
            <person name="Zeng Q."/>
            <person name="Gargeya S."/>
            <person name="Fitzgerald M."/>
            <person name="Haas B."/>
            <person name="Abouelleil A."/>
            <person name="Allen A.W."/>
            <person name="Alvarado L."/>
            <person name="Arachchi H.M."/>
            <person name="Berlin A.M."/>
            <person name="Chapman S.B."/>
            <person name="Gainer-Dewar J."/>
            <person name="Goldberg J."/>
            <person name="Griggs A."/>
            <person name="Gujja S."/>
            <person name="Hansen M."/>
            <person name="Howarth C."/>
            <person name="Imamovic A."/>
            <person name="Ireland A."/>
            <person name="Larimer J."/>
            <person name="McCowan C."/>
            <person name="Murphy C."/>
            <person name="Pearson M."/>
            <person name="Poon T.W."/>
            <person name="Priest M."/>
            <person name="Roberts A."/>
            <person name="Saif S."/>
            <person name="Shea T."/>
            <person name="Sisk P."/>
            <person name="Sykes S."/>
            <person name="Wortman J."/>
            <person name="Nusbaum C."/>
            <person name="Birren B."/>
        </authorList>
    </citation>
    <scope>NUCLEOTIDE SEQUENCE [LARGE SCALE GENOMIC DNA]</scope>
    <source>
        <strain evidence="19">MINIMUS1</strain>
    </source>
</reference>
<dbReference type="PROSITE" id="PS00630">
    <property type="entry name" value="IMP_2"/>
    <property type="match status" value="1"/>
</dbReference>
<name>A0A182VR88_9DIPT</name>
<evidence type="ECO:0000256" key="1">
    <source>
        <dbReference type="ARBA" id="ARBA00001033"/>
    </source>
</evidence>
<comment type="catalytic activity">
    <reaction evidence="1">
        <text>a myo-inositol phosphate + H2O = myo-inositol + phosphate</text>
        <dbReference type="Rhea" id="RHEA:24056"/>
        <dbReference type="ChEBI" id="CHEBI:15377"/>
        <dbReference type="ChEBI" id="CHEBI:17268"/>
        <dbReference type="ChEBI" id="CHEBI:43474"/>
        <dbReference type="ChEBI" id="CHEBI:84139"/>
        <dbReference type="EC" id="3.1.3.25"/>
    </reaction>
</comment>
<dbReference type="GO" id="GO:0052834">
    <property type="term" value="F:inositol monophosphate phosphatase activity"/>
    <property type="evidence" value="ECO:0007669"/>
    <property type="project" value="UniProtKB-EC"/>
</dbReference>
<feature type="binding site" evidence="16">
    <location>
        <position position="166"/>
    </location>
    <ligand>
        <name>Mg(2+)</name>
        <dbReference type="ChEBI" id="CHEBI:18420"/>
        <label>1</label>
        <note>catalytic</note>
    </ligand>
</feature>
<dbReference type="AlphaFoldDB" id="A0A182VR88"/>
<dbReference type="Gene3D" id="3.40.190.80">
    <property type="match status" value="1"/>
</dbReference>
<evidence type="ECO:0000256" key="6">
    <source>
        <dbReference type="ARBA" id="ARBA00013106"/>
    </source>
</evidence>
<dbReference type="EC" id="3.1.3.25" evidence="6"/>
<comment type="similarity">
    <text evidence="5">Belongs to the inositol monophosphatase superfamily.</text>
</comment>
<evidence type="ECO:0000256" key="9">
    <source>
        <dbReference type="ARBA" id="ARBA00022801"/>
    </source>
</evidence>
<evidence type="ECO:0000256" key="13">
    <source>
        <dbReference type="ARBA" id="ARBA00042119"/>
    </source>
</evidence>
<comment type="cofactor">
    <cofactor evidence="2 16">
        <name>Mg(2+)</name>
        <dbReference type="ChEBI" id="CHEBI:18420"/>
    </cofactor>
</comment>
<dbReference type="InterPro" id="IPR050725">
    <property type="entry name" value="CysQ/Inositol_MonoPase"/>
</dbReference>
<evidence type="ECO:0000256" key="12">
    <source>
        <dbReference type="ARBA" id="ARBA00023136"/>
    </source>
</evidence>